<evidence type="ECO:0000256" key="1">
    <source>
        <dbReference type="SAM" id="MobiDB-lite"/>
    </source>
</evidence>
<organism evidence="2 3">
    <name type="scientific">Mycobacterium avium (strain 104)</name>
    <dbReference type="NCBI Taxonomy" id="243243"/>
    <lineage>
        <taxon>Bacteria</taxon>
        <taxon>Bacillati</taxon>
        <taxon>Actinomycetota</taxon>
        <taxon>Actinomycetes</taxon>
        <taxon>Mycobacteriales</taxon>
        <taxon>Mycobacteriaceae</taxon>
        <taxon>Mycobacterium</taxon>
        <taxon>Mycobacterium avium complex (MAC)</taxon>
    </lineage>
</organism>
<sequence length="126" mass="14197">MSSSGRDGHERARDRGENERLADVPQYPSFRGARAPKQAHEGGLRLLVECLLRDVPSGSGTTAAGQVCRRASPTGHGRAVAVRAAAHTRVRGFNFRLLFRNPLWANTDRRRRRCIRHLRKLDISFR</sequence>
<dbReference type="EMBL" id="CP000479">
    <property type="protein sequence ID" value="ABK65556.1"/>
    <property type="molecule type" value="Genomic_DNA"/>
</dbReference>
<accession>A0A0H2ZUQ6</accession>
<feature type="region of interest" description="Disordered" evidence="1">
    <location>
        <begin position="1"/>
        <end position="38"/>
    </location>
</feature>
<protein>
    <submittedName>
        <fullName evidence="2">Uncharacterized protein</fullName>
    </submittedName>
</protein>
<evidence type="ECO:0000313" key="3">
    <source>
        <dbReference type="Proteomes" id="UP000001574"/>
    </source>
</evidence>
<reference evidence="2 3" key="1">
    <citation type="submission" date="2006-10" db="EMBL/GenBank/DDBJ databases">
        <authorList>
            <person name="Fleischmann R.D."/>
            <person name="Dodson R.J."/>
            <person name="Haft D.H."/>
            <person name="Merkel J.S."/>
            <person name="Nelson W.C."/>
            <person name="Fraser C.M."/>
        </authorList>
    </citation>
    <scope>NUCLEOTIDE SEQUENCE [LARGE SCALE GENOMIC DNA]</scope>
    <source>
        <strain evidence="2 3">104</strain>
    </source>
</reference>
<name>A0A0H2ZUQ6_MYCA1</name>
<dbReference type="Proteomes" id="UP000001574">
    <property type="component" value="Chromosome"/>
</dbReference>
<proteinExistence type="predicted"/>
<gene>
    <name evidence="2" type="ordered locus">MAV_1721</name>
</gene>
<evidence type="ECO:0000313" key="2">
    <source>
        <dbReference type="EMBL" id="ABK65556.1"/>
    </source>
</evidence>
<dbReference type="KEGG" id="mav:MAV_1721"/>
<dbReference type="HOGENOM" id="CLU_1979030_0_0_11"/>
<feature type="compositionally biased region" description="Basic and acidic residues" evidence="1">
    <location>
        <begin position="1"/>
        <end position="22"/>
    </location>
</feature>
<dbReference type="AlphaFoldDB" id="A0A0H2ZUQ6"/>